<dbReference type="SUPFAM" id="SSF51556">
    <property type="entry name" value="Metallo-dependent hydrolases"/>
    <property type="match status" value="1"/>
</dbReference>
<evidence type="ECO:0000259" key="6">
    <source>
        <dbReference type="Pfam" id="PF22429"/>
    </source>
</evidence>
<dbReference type="NCBIfam" id="NF006684">
    <property type="entry name" value="PRK09229.1-5"/>
    <property type="match status" value="1"/>
</dbReference>
<evidence type="ECO:0000256" key="4">
    <source>
        <dbReference type="ARBA" id="ARBA00022833"/>
    </source>
</evidence>
<dbReference type="EMBL" id="JBEHZE010000001">
    <property type="protein sequence ID" value="MEX6633730.1"/>
    <property type="molecule type" value="Genomic_DNA"/>
</dbReference>
<keyword evidence="2" id="KW-0479">Metal-binding</keyword>
<evidence type="ECO:0000313" key="7">
    <source>
        <dbReference type="EMBL" id="MEX6633730.1"/>
    </source>
</evidence>
<evidence type="ECO:0000256" key="1">
    <source>
        <dbReference type="ARBA" id="ARBA00001947"/>
    </source>
</evidence>
<dbReference type="GO" id="GO:0050416">
    <property type="term" value="F:formimidoylglutamate deiminase activity"/>
    <property type="evidence" value="ECO:0007669"/>
    <property type="project" value="UniProtKB-EC"/>
</dbReference>
<name>A0ABV3Z4J5_9PROT</name>
<evidence type="ECO:0000256" key="2">
    <source>
        <dbReference type="ARBA" id="ARBA00022723"/>
    </source>
</evidence>
<comment type="cofactor">
    <cofactor evidence="1">
        <name>Zn(2+)</name>
        <dbReference type="ChEBI" id="CHEBI:29105"/>
    </cofactor>
</comment>
<keyword evidence="8" id="KW-1185">Reference proteome</keyword>
<dbReference type="SUPFAM" id="SSF51338">
    <property type="entry name" value="Composite domain of metallo-dependent hydrolases"/>
    <property type="match status" value="1"/>
</dbReference>
<evidence type="ECO:0000259" key="5">
    <source>
        <dbReference type="Pfam" id="PF01979"/>
    </source>
</evidence>
<dbReference type="Gene3D" id="2.30.40.10">
    <property type="entry name" value="Urease, subunit C, domain 1"/>
    <property type="match status" value="1"/>
</dbReference>
<dbReference type="Pfam" id="PF22429">
    <property type="entry name" value="HutF_N"/>
    <property type="match status" value="1"/>
</dbReference>
<dbReference type="InterPro" id="IPR051607">
    <property type="entry name" value="Metallo-dep_hydrolases"/>
</dbReference>
<dbReference type="Pfam" id="PF01979">
    <property type="entry name" value="Amidohydro_1"/>
    <property type="match status" value="1"/>
</dbReference>
<dbReference type="InterPro" id="IPR006680">
    <property type="entry name" value="Amidohydro-rel"/>
</dbReference>
<dbReference type="InterPro" id="IPR032466">
    <property type="entry name" value="Metal_Hydrolase"/>
</dbReference>
<dbReference type="PANTHER" id="PTHR11271:SF48">
    <property type="entry name" value="AMIDOHYDROLASE-RELATED DOMAIN-CONTAINING PROTEIN"/>
    <property type="match status" value="1"/>
</dbReference>
<feature type="domain" description="Amidohydrolase-related" evidence="5">
    <location>
        <begin position="47"/>
        <end position="428"/>
    </location>
</feature>
<dbReference type="NCBIfam" id="TIGR02022">
    <property type="entry name" value="hutF"/>
    <property type="match status" value="1"/>
</dbReference>
<organism evidence="7 8">
    <name type="scientific">Hyphococcus lacteus</name>
    <dbReference type="NCBI Taxonomy" id="3143536"/>
    <lineage>
        <taxon>Bacteria</taxon>
        <taxon>Pseudomonadati</taxon>
        <taxon>Pseudomonadota</taxon>
        <taxon>Alphaproteobacteria</taxon>
        <taxon>Parvularculales</taxon>
        <taxon>Parvularculaceae</taxon>
        <taxon>Hyphococcus</taxon>
    </lineage>
</organism>
<comment type="caution">
    <text evidence="7">The sequence shown here is derived from an EMBL/GenBank/DDBJ whole genome shotgun (WGS) entry which is preliminary data.</text>
</comment>
<proteinExistence type="predicted"/>
<dbReference type="InterPro" id="IPR011059">
    <property type="entry name" value="Metal-dep_hydrolase_composite"/>
</dbReference>
<gene>
    <name evidence="7" type="ORF">ABFZ84_09250</name>
</gene>
<dbReference type="NCBIfam" id="NF006681">
    <property type="entry name" value="PRK09229.1-2"/>
    <property type="match status" value="1"/>
</dbReference>
<dbReference type="InterPro" id="IPR055156">
    <property type="entry name" value="HutF-like_N"/>
</dbReference>
<sequence length="456" mass="50012">MKQTIHARQALTATGWMKNASIEIGKDGTIATLKANTPNEHAHSVDILLPGVANVHNHSFQRAMAGLAECRSKKDNDDFWSWRALMYKFLDRLTPDDIHTIAAQVQLESLEAGFTSIGEFHYIHHQPKGAPYVQIAELSSRLVEAAQETGIGYTHLPVLYMRGGFDNSPLSDSQRRFRCDINQFTELFGKARKIIEHSPPDFRLGVAPHSLRAVDKESLALATTLSPDSPIHIHIAEQTAEVDAAKAVLGARPVEWLINNAPVNENWCLIHATHMNNSEASAVAANGASVGLCPVTEANLGDGIFNAPEFVDAGGRMCVGSDSNIRISLTEELRMLEYSQRLNTRRRNILTGEIGSCGRFLLGETARVGAIAIGRDAGEMREGALADMVALNVRDTALDGLNGDQLLDSWIFAGDDRYIDDVWSAGRHVVKGGTHIHRDKITPRFLSVMKNLRSSL</sequence>
<dbReference type="EC" id="3.5.3.13" evidence="7"/>
<dbReference type="PANTHER" id="PTHR11271">
    <property type="entry name" value="GUANINE DEAMINASE"/>
    <property type="match status" value="1"/>
</dbReference>
<dbReference type="RefSeq" id="WP_369313718.1">
    <property type="nucleotide sequence ID" value="NZ_JBEHZE010000001.1"/>
</dbReference>
<keyword evidence="4" id="KW-0862">Zinc</keyword>
<dbReference type="Proteomes" id="UP001560685">
    <property type="component" value="Unassembled WGS sequence"/>
</dbReference>
<evidence type="ECO:0000313" key="8">
    <source>
        <dbReference type="Proteomes" id="UP001560685"/>
    </source>
</evidence>
<evidence type="ECO:0000256" key="3">
    <source>
        <dbReference type="ARBA" id="ARBA00022801"/>
    </source>
</evidence>
<reference evidence="7 8" key="1">
    <citation type="submission" date="2024-05" db="EMBL/GenBank/DDBJ databases">
        <title>Three bacterial strains, DH-69, EH-24, and ECK-19 isolated from coastal sediments.</title>
        <authorList>
            <person name="Ye Y.-Q."/>
            <person name="Du Z.-J."/>
        </authorList>
    </citation>
    <scope>NUCLEOTIDE SEQUENCE [LARGE SCALE GENOMIC DNA]</scope>
    <source>
        <strain evidence="7 8">ECK-19</strain>
    </source>
</reference>
<accession>A0ABV3Z4J5</accession>
<dbReference type="InterPro" id="IPR010252">
    <property type="entry name" value="HutF"/>
</dbReference>
<keyword evidence="3 7" id="KW-0378">Hydrolase</keyword>
<dbReference type="Gene3D" id="3.20.20.140">
    <property type="entry name" value="Metal-dependent hydrolases"/>
    <property type="match status" value="1"/>
</dbReference>
<protein>
    <submittedName>
        <fullName evidence="7">Formimidoylglutamate deiminase</fullName>
        <ecNumber evidence="7">3.5.3.13</ecNumber>
    </submittedName>
</protein>
<feature type="domain" description="Formimidoylglutamate deiminase N-terminal" evidence="6">
    <location>
        <begin position="4"/>
        <end position="36"/>
    </location>
</feature>